<evidence type="ECO:0000313" key="1">
    <source>
        <dbReference type="EMBL" id="RIY10836.1"/>
    </source>
</evidence>
<dbReference type="RefSeq" id="WP_119655503.1">
    <property type="nucleotide sequence ID" value="NZ_JBHUOI010000025.1"/>
</dbReference>
<accession>A0A418R080</accession>
<dbReference type="OrthoDB" id="1333250at2"/>
<reference evidence="1 2" key="1">
    <citation type="submission" date="2018-09" db="EMBL/GenBank/DDBJ databases">
        <authorList>
            <person name="Zeman M."/>
            <person name="Pardy F."/>
        </authorList>
    </citation>
    <scope>NUCLEOTIDE SEQUENCE [LARGE SCALE GENOMIC DNA]</scope>
    <source>
        <strain evidence="1 2">CCM 8852</strain>
    </source>
</reference>
<name>A0A418R080_9BACT</name>
<evidence type="ECO:0000313" key="2">
    <source>
        <dbReference type="Proteomes" id="UP000284250"/>
    </source>
</evidence>
<dbReference type="AlphaFoldDB" id="A0A418R080"/>
<comment type="caution">
    <text evidence="1">The sequence shown here is derived from an EMBL/GenBank/DDBJ whole genome shotgun (WGS) entry which is preliminary data.</text>
</comment>
<keyword evidence="2" id="KW-1185">Reference proteome</keyword>
<protein>
    <recommendedName>
        <fullName evidence="3">Peptidase C39-like domain-containing protein</fullName>
    </recommendedName>
</protein>
<sequence>MKQMILILSLLCLSLDNFGQVSSEKLFNSFRQGERTNCASIALIKASLEVYGLNNLFTINSDNTDTIKITLKDKSQVILPKSELALADTSAGFKIIQNNQYSRDIVKYALLTYAVMAKHKQDKEKYTTYKEALDDLEYGAFAGDVCKYLGFKKGKQFVQHKRFTGGKLCGLIAWSPAHAVYACDGYMDYHGTKKPLWAKYSGRVQIIK</sequence>
<evidence type="ECO:0008006" key="3">
    <source>
        <dbReference type="Google" id="ProtNLM"/>
    </source>
</evidence>
<dbReference type="Proteomes" id="UP000284250">
    <property type="component" value="Unassembled WGS sequence"/>
</dbReference>
<reference evidence="1 2" key="2">
    <citation type="submission" date="2019-01" db="EMBL/GenBank/DDBJ databases">
        <title>Hymenobacter humicola sp. nov., isolated from soils in Antarctica.</title>
        <authorList>
            <person name="Sedlacek I."/>
            <person name="Holochova P."/>
            <person name="Kralova S."/>
            <person name="Pantucek R."/>
            <person name="Stankova E."/>
            <person name="Vrbovska V."/>
            <person name="Kristofova L."/>
            <person name="Svec P."/>
            <person name="Busse H.-J."/>
        </authorList>
    </citation>
    <scope>NUCLEOTIDE SEQUENCE [LARGE SCALE GENOMIC DNA]</scope>
    <source>
        <strain evidence="1 2">CCM 8852</strain>
    </source>
</reference>
<gene>
    <name evidence="1" type="ORF">D0T11_09250</name>
</gene>
<organism evidence="1 2">
    <name type="scientific">Hymenobacter rubripertinctus</name>
    <dbReference type="NCBI Taxonomy" id="2029981"/>
    <lineage>
        <taxon>Bacteria</taxon>
        <taxon>Pseudomonadati</taxon>
        <taxon>Bacteroidota</taxon>
        <taxon>Cytophagia</taxon>
        <taxon>Cytophagales</taxon>
        <taxon>Hymenobacteraceae</taxon>
        <taxon>Hymenobacter</taxon>
    </lineage>
</organism>
<dbReference type="EMBL" id="QYCN01000011">
    <property type="protein sequence ID" value="RIY10836.1"/>
    <property type="molecule type" value="Genomic_DNA"/>
</dbReference>
<proteinExistence type="predicted"/>